<dbReference type="Gene3D" id="1.10.630.10">
    <property type="entry name" value="Cytochrome P450"/>
    <property type="match status" value="1"/>
</dbReference>
<evidence type="ECO:0000256" key="8">
    <source>
        <dbReference type="RuleBase" id="RU000461"/>
    </source>
</evidence>
<dbReference type="GO" id="GO:0016705">
    <property type="term" value="F:oxidoreductase activity, acting on paired donors, with incorporation or reduction of molecular oxygen"/>
    <property type="evidence" value="ECO:0007669"/>
    <property type="project" value="InterPro"/>
</dbReference>
<evidence type="ECO:0008006" key="11">
    <source>
        <dbReference type="Google" id="ProtNLM"/>
    </source>
</evidence>
<evidence type="ECO:0000256" key="1">
    <source>
        <dbReference type="ARBA" id="ARBA00001971"/>
    </source>
</evidence>
<gene>
    <name evidence="9" type="ORF">A7C99_4838</name>
</gene>
<evidence type="ECO:0000256" key="7">
    <source>
        <dbReference type="PIRSR" id="PIRSR602403-1"/>
    </source>
</evidence>
<dbReference type="Proteomes" id="UP000243015">
    <property type="component" value="Unassembled WGS sequence"/>
</dbReference>
<dbReference type="AlphaFoldDB" id="A0A178EVQ8"/>
<evidence type="ECO:0000256" key="2">
    <source>
        <dbReference type="ARBA" id="ARBA00010617"/>
    </source>
</evidence>
<dbReference type="SUPFAM" id="SSF48264">
    <property type="entry name" value="Cytochrome P450"/>
    <property type="match status" value="1"/>
</dbReference>
<dbReference type="PRINTS" id="PR00465">
    <property type="entry name" value="EP450IV"/>
</dbReference>
<proteinExistence type="inferred from homology"/>
<accession>A0A178EVQ8</accession>
<organism evidence="9 10">
    <name type="scientific">Trichophyton rubrum</name>
    <name type="common">Athlete's foot fungus</name>
    <name type="synonym">Epidermophyton rubrum</name>
    <dbReference type="NCBI Taxonomy" id="5551"/>
    <lineage>
        <taxon>Eukaryota</taxon>
        <taxon>Fungi</taxon>
        <taxon>Dikarya</taxon>
        <taxon>Ascomycota</taxon>
        <taxon>Pezizomycotina</taxon>
        <taxon>Eurotiomycetes</taxon>
        <taxon>Eurotiomycetidae</taxon>
        <taxon>Onygenales</taxon>
        <taxon>Arthrodermataceae</taxon>
        <taxon>Trichophyton</taxon>
    </lineage>
</organism>
<protein>
    <recommendedName>
        <fullName evidence="11">Cytochrome P450</fullName>
    </recommendedName>
</protein>
<dbReference type="VEuPathDB" id="FungiDB:TERG_12300"/>
<dbReference type="InterPro" id="IPR002403">
    <property type="entry name" value="Cyt_P450_E_grp-IV"/>
</dbReference>
<evidence type="ECO:0000256" key="3">
    <source>
        <dbReference type="ARBA" id="ARBA00022723"/>
    </source>
</evidence>
<keyword evidence="5 7" id="KW-0408">Iron</keyword>
<keyword evidence="3 7" id="KW-0479">Metal-binding</keyword>
<keyword evidence="6 8" id="KW-0503">Monooxygenase</keyword>
<name>A0A178EVQ8_TRIRU</name>
<dbReference type="EMBL" id="LHPM01000017">
    <property type="protein sequence ID" value="OAL64181.1"/>
    <property type="molecule type" value="Genomic_DNA"/>
</dbReference>
<comment type="cofactor">
    <cofactor evidence="1 7">
        <name>heme</name>
        <dbReference type="ChEBI" id="CHEBI:30413"/>
    </cofactor>
</comment>
<comment type="similarity">
    <text evidence="2 8">Belongs to the cytochrome P450 family.</text>
</comment>
<dbReference type="PROSITE" id="PS00086">
    <property type="entry name" value="CYTOCHROME_P450"/>
    <property type="match status" value="1"/>
</dbReference>
<sequence length="521" mass="58525">MLPVELLQRPLGGLLYLFCMAREAPTNAGTDFVREEQSMTGLLEGYPAAHLGLVVLLLAGVFWICLKVAPTTRKVPATGFPVIKLKSNDMEPGLIEGSKLYPDQPYEIQVPAKQMIILPRKYLDEIKRFPESQMSFKALVKDAMAGEYTFIATHDHSLVTALRRDLTQNIVHAHELLQEEATSVVKHKLGFCGNDYAPVKLLPTLLDMVSSMTSRVLLGCLLKYTEDAFKAGMILHMTPSIIHPLLNSLLPQLWAVRRHYATVKRLLKPILEERIEKLKDPAYKPPRDIIQSFIDINPQKGMSLDFQATNQLMAAFTSMHTTSMNACHALFQLAAAPEHVAPLREEIEMVLAEEGSITSKAAMLKLRKLDSFLRESQRLNPSSFVGMERKVLVTTKLSDGTVLPAGSIFGFNSFQINYDTQLWENPEKFDGFRFERLRAVEGNDHKYQATSIGLESLSFGLGTHACPGRFFAINETKILLAHLIMNYDWAFPDGQGRPKNFTLISALIINPESEVLCRRRQ</sequence>
<dbReference type="InterPro" id="IPR017972">
    <property type="entry name" value="Cyt_P450_CS"/>
</dbReference>
<evidence type="ECO:0000256" key="4">
    <source>
        <dbReference type="ARBA" id="ARBA00023002"/>
    </source>
</evidence>
<dbReference type="InterPro" id="IPR001128">
    <property type="entry name" value="Cyt_P450"/>
</dbReference>
<keyword evidence="7 8" id="KW-0349">Heme</keyword>
<dbReference type="Pfam" id="PF00067">
    <property type="entry name" value="p450"/>
    <property type="match status" value="1"/>
</dbReference>
<reference evidence="9 10" key="1">
    <citation type="submission" date="2016-05" db="EMBL/GenBank/DDBJ databases">
        <title>Genome sequencing of Trichophyton rubrum CMCC(F)T1i isolated from hair.</title>
        <authorList>
            <person name="Zhan P."/>
            <person name="Tao Y."/>
            <person name="Liu W."/>
        </authorList>
    </citation>
    <scope>NUCLEOTIDE SEQUENCE [LARGE SCALE GENOMIC DNA]</scope>
    <source>
        <strain evidence="10">CMCC(F)T1i</strain>
    </source>
</reference>
<keyword evidence="4 8" id="KW-0560">Oxidoreductase</keyword>
<dbReference type="PANTHER" id="PTHR46206:SF6">
    <property type="entry name" value="CYTOCHROME P450 MONOOXYGENASE AN1598-RELATED"/>
    <property type="match status" value="1"/>
</dbReference>
<dbReference type="GO" id="GO:0004497">
    <property type="term" value="F:monooxygenase activity"/>
    <property type="evidence" value="ECO:0007669"/>
    <property type="project" value="UniProtKB-KW"/>
</dbReference>
<dbReference type="GO" id="GO:0020037">
    <property type="term" value="F:heme binding"/>
    <property type="evidence" value="ECO:0007669"/>
    <property type="project" value="InterPro"/>
</dbReference>
<evidence type="ECO:0000256" key="5">
    <source>
        <dbReference type="ARBA" id="ARBA00023004"/>
    </source>
</evidence>
<dbReference type="VEuPathDB" id="FungiDB:TERG_12299"/>
<comment type="caution">
    <text evidence="9">The sequence shown here is derived from an EMBL/GenBank/DDBJ whole genome shotgun (WGS) entry which is preliminary data.</text>
</comment>
<dbReference type="GO" id="GO:0005506">
    <property type="term" value="F:iron ion binding"/>
    <property type="evidence" value="ECO:0007669"/>
    <property type="project" value="InterPro"/>
</dbReference>
<dbReference type="InterPro" id="IPR036396">
    <property type="entry name" value="Cyt_P450_sf"/>
</dbReference>
<dbReference type="CDD" id="cd11041">
    <property type="entry name" value="CYP503A1-like"/>
    <property type="match status" value="1"/>
</dbReference>
<dbReference type="PANTHER" id="PTHR46206">
    <property type="entry name" value="CYTOCHROME P450"/>
    <property type="match status" value="1"/>
</dbReference>
<evidence type="ECO:0000313" key="10">
    <source>
        <dbReference type="Proteomes" id="UP000243015"/>
    </source>
</evidence>
<evidence type="ECO:0000313" key="9">
    <source>
        <dbReference type="EMBL" id="OAL64181.1"/>
    </source>
</evidence>
<evidence type="ECO:0000256" key="6">
    <source>
        <dbReference type="ARBA" id="ARBA00023033"/>
    </source>
</evidence>
<feature type="binding site" description="axial binding residue" evidence="7">
    <location>
        <position position="466"/>
    </location>
    <ligand>
        <name>heme</name>
        <dbReference type="ChEBI" id="CHEBI:30413"/>
    </ligand>
    <ligandPart>
        <name>Fe</name>
        <dbReference type="ChEBI" id="CHEBI:18248"/>
    </ligandPart>
</feature>